<keyword evidence="8" id="KW-1185">Reference proteome</keyword>
<sequence>MPASPSDSHPSAAATQRRILALAWPVMLSNITVPLLGLVDSAILGHLDNASHLGAVAIGAQLFTLLCWSFGFLRMGTTAACARSLSERGVQDALQHGMWLALALMPPLLLMAWLLLPPLLPWMGASALVESGAREYLQIRALAIPAVLLQYVFTGWFIGRGDTRVPLVVMVLTNLVNASLDAVLVFGVGMTADGVALGSVLADYTGLLAAYGFARRAGLPGVRQWLAQWPGLATLQPLIRINRQLFVRTLVLLLVLTLFQAGGARQDDLVLAANSLLLSLLMLIANALDGFAHAAESLAGQALARQQSYQVRQLVRLTGLDSLLLAMVLTLLCALGGDWLWPLLTDNPQLLPVLDQYSLFLAGLPLIGFGSYWLDGVAIAAGATTTMRNAMLLSALVFLGIWQLLGFMGNAGLWLALYGFLLCRALAALPFLRRLYLDPLGFAPKS</sequence>
<feature type="transmembrane region" description="Helical" evidence="6">
    <location>
        <begin position="165"/>
        <end position="188"/>
    </location>
</feature>
<reference evidence="7" key="1">
    <citation type="submission" date="2022-11" db="EMBL/GenBank/DDBJ databases">
        <title>Parathalassolutuus dongxingensis gen. nov., sp. nov., a novel member of family Oceanospirillaceae isolated from a coastal shrimp pond in Guangxi, China.</title>
        <authorList>
            <person name="Chen H."/>
        </authorList>
    </citation>
    <scope>NUCLEOTIDE SEQUENCE</scope>
    <source>
        <strain evidence="7">G-43</strain>
    </source>
</reference>
<dbReference type="Pfam" id="PF01554">
    <property type="entry name" value="MatE"/>
    <property type="match status" value="2"/>
</dbReference>
<keyword evidence="5 6" id="KW-0472">Membrane</keyword>
<feature type="transmembrane region" description="Helical" evidence="6">
    <location>
        <begin position="386"/>
        <end position="405"/>
    </location>
</feature>
<name>A0A9X3EC87_9GAMM</name>
<dbReference type="RefSeq" id="WP_283173157.1">
    <property type="nucleotide sequence ID" value="NZ_JAPNOA010000020.1"/>
</dbReference>
<dbReference type="NCBIfam" id="TIGR00797">
    <property type="entry name" value="matE"/>
    <property type="match status" value="1"/>
</dbReference>
<feature type="transmembrane region" description="Helical" evidence="6">
    <location>
        <begin position="314"/>
        <end position="337"/>
    </location>
</feature>
<feature type="transmembrane region" description="Helical" evidence="6">
    <location>
        <begin position="21"/>
        <end position="47"/>
    </location>
</feature>
<dbReference type="InterPro" id="IPR044644">
    <property type="entry name" value="DinF-like"/>
</dbReference>
<dbReference type="EMBL" id="JAPNOA010000020">
    <property type="protein sequence ID" value="MCY0964938.1"/>
    <property type="molecule type" value="Genomic_DNA"/>
</dbReference>
<feature type="transmembrane region" description="Helical" evidence="6">
    <location>
        <begin position="269"/>
        <end position="288"/>
    </location>
</feature>
<feature type="transmembrane region" description="Helical" evidence="6">
    <location>
        <begin position="97"/>
        <end position="116"/>
    </location>
</feature>
<dbReference type="GO" id="GO:0042910">
    <property type="term" value="F:xenobiotic transmembrane transporter activity"/>
    <property type="evidence" value="ECO:0007669"/>
    <property type="project" value="InterPro"/>
</dbReference>
<evidence type="ECO:0000313" key="7">
    <source>
        <dbReference type="EMBL" id="MCY0964938.1"/>
    </source>
</evidence>
<evidence type="ECO:0000256" key="1">
    <source>
        <dbReference type="ARBA" id="ARBA00004141"/>
    </source>
</evidence>
<evidence type="ECO:0000256" key="6">
    <source>
        <dbReference type="SAM" id="Phobius"/>
    </source>
</evidence>
<evidence type="ECO:0000256" key="5">
    <source>
        <dbReference type="ARBA" id="ARBA00023136"/>
    </source>
</evidence>
<comment type="similarity">
    <text evidence="2">Belongs to the multi antimicrobial extrusion (MATE) (TC 2.A.66.1) family.</text>
</comment>
<comment type="subcellular location">
    <subcellularLocation>
        <location evidence="1">Membrane</location>
        <topology evidence="1">Multi-pass membrane protein</topology>
    </subcellularLocation>
</comment>
<feature type="transmembrane region" description="Helical" evidence="6">
    <location>
        <begin position="245"/>
        <end position="263"/>
    </location>
</feature>
<evidence type="ECO:0000256" key="2">
    <source>
        <dbReference type="ARBA" id="ARBA00010199"/>
    </source>
</evidence>
<accession>A0A9X3EC87</accession>
<protein>
    <submittedName>
        <fullName evidence="7">MATE family efflux transporter</fullName>
    </submittedName>
</protein>
<dbReference type="AlphaFoldDB" id="A0A9X3EC87"/>
<dbReference type="PANTHER" id="PTHR42893">
    <property type="entry name" value="PROTEIN DETOXIFICATION 44, CHLOROPLASTIC-RELATED"/>
    <property type="match status" value="1"/>
</dbReference>
<feature type="transmembrane region" description="Helical" evidence="6">
    <location>
        <begin position="136"/>
        <end position="158"/>
    </location>
</feature>
<evidence type="ECO:0000256" key="4">
    <source>
        <dbReference type="ARBA" id="ARBA00022989"/>
    </source>
</evidence>
<dbReference type="InterPro" id="IPR002528">
    <property type="entry name" value="MATE_fam"/>
</dbReference>
<feature type="transmembrane region" description="Helical" evidence="6">
    <location>
        <begin position="53"/>
        <end position="76"/>
    </location>
</feature>
<dbReference type="GO" id="GO:0015297">
    <property type="term" value="F:antiporter activity"/>
    <property type="evidence" value="ECO:0007669"/>
    <property type="project" value="InterPro"/>
</dbReference>
<organism evidence="7 8">
    <name type="scientific">Parathalassolituus penaei</name>
    <dbReference type="NCBI Taxonomy" id="2997323"/>
    <lineage>
        <taxon>Bacteria</taxon>
        <taxon>Pseudomonadati</taxon>
        <taxon>Pseudomonadota</taxon>
        <taxon>Gammaproteobacteria</taxon>
        <taxon>Oceanospirillales</taxon>
        <taxon>Oceanospirillaceae</taxon>
        <taxon>Parathalassolituus</taxon>
    </lineage>
</organism>
<comment type="caution">
    <text evidence="7">The sequence shown here is derived from an EMBL/GenBank/DDBJ whole genome shotgun (WGS) entry which is preliminary data.</text>
</comment>
<keyword evidence="3 6" id="KW-0812">Transmembrane</keyword>
<feature type="transmembrane region" description="Helical" evidence="6">
    <location>
        <begin position="357"/>
        <end position="374"/>
    </location>
</feature>
<keyword evidence="4 6" id="KW-1133">Transmembrane helix</keyword>
<gene>
    <name evidence="7" type="ORF">OUO13_07045</name>
</gene>
<evidence type="ECO:0000313" key="8">
    <source>
        <dbReference type="Proteomes" id="UP001150830"/>
    </source>
</evidence>
<dbReference type="PANTHER" id="PTHR42893:SF46">
    <property type="entry name" value="PROTEIN DETOXIFICATION 44, CHLOROPLASTIC"/>
    <property type="match status" value="1"/>
</dbReference>
<dbReference type="GO" id="GO:0005886">
    <property type="term" value="C:plasma membrane"/>
    <property type="evidence" value="ECO:0007669"/>
    <property type="project" value="TreeGrafter"/>
</dbReference>
<feature type="transmembrane region" description="Helical" evidence="6">
    <location>
        <begin position="194"/>
        <end position="214"/>
    </location>
</feature>
<proteinExistence type="inferred from homology"/>
<evidence type="ECO:0000256" key="3">
    <source>
        <dbReference type="ARBA" id="ARBA00022692"/>
    </source>
</evidence>
<dbReference type="Proteomes" id="UP001150830">
    <property type="component" value="Unassembled WGS sequence"/>
</dbReference>
<dbReference type="CDD" id="cd13136">
    <property type="entry name" value="MATE_DinF_like"/>
    <property type="match status" value="1"/>
</dbReference>